<protein>
    <submittedName>
        <fullName evidence="1">Uncharacterized protein</fullName>
    </submittedName>
</protein>
<proteinExistence type="predicted"/>
<name>A0A645FGU1_9ZZZZ</name>
<evidence type="ECO:0000313" key="1">
    <source>
        <dbReference type="EMBL" id="MPN11503.1"/>
    </source>
</evidence>
<reference evidence="1" key="1">
    <citation type="submission" date="2019-08" db="EMBL/GenBank/DDBJ databases">
        <authorList>
            <person name="Kucharzyk K."/>
            <person name="Murdoch R.W."/>
            <person name="Higgins S."/>
            <person name="Loffler F."/>
        </authorList>
    </citation>
    <scope>NUCLEOTIDE SEQUENCE</scope>
</reference>
<gene>
    <name evidence="1" type="ORF">SDC9_158806</name>
</gene>
<organism evidence="1">
    <name type="scientific">bioreactor metagenome</name>
    <dbReference type="NCBI Taxonomy" id="1076179"/>
    <lineage>
        <taxon>unclassified sequences</taxon>
        <taxon>metagenomes</taxon>
        <taxon>ecological metagenomes</taxon>
    </lineage>
</organism>
<dbReference type="AlphaFoldDB" id="A0A645FGU1"/>
<comment type="caution">
    <text evidence="1">The sequence shown here is derived from an EMBL/GenBank/DDBJ whole genome shotgun (WGS) entry which is preliminary data.</text>
</comment>
<sequence length="138" mass="15018">MVGIGHAVQCRHRLSLASCCDDQKLFGRVFVDIVDGDNQALISLDISQLDRDVHRVDHAAARDGHLAPKFVCGVDGLLHPVHIGCEGCDYNTLAGIFEEGLERVPHLFFGHGKAGALGVRAVHQQRQYPVIPELSEAC</sequence>
<accession>A0A645FGU1</accession>
<dbReference type="EMBL" id="VSSQ01057720">
    <property type="protein sequence ID" value="MPN11503.1"/>
    <property type="molecule type" value="Genomic_DNA"/>
</dbReference>